<evidence type="ECO:0000313" key="16">
    <source>
        <dbReference type="Proteomes" id="UP000054705"/>
    </source>
</evidence>
<evidence type="ECO:0000256" key="10">
    <source>
        <dbReference type="ARBA" id="ARBA00023098"/>
    </source>
</evidence>
<name>A0A101HRB8_9FIRM</name>
<evidence type="ECO:0000256" key="8">
    <source>
        <dbReference type="ARBA" id="ARBA00022833"/>
    </source>
</evidence>
<keyword evidence="9 13" id="KW-0067">ATP-binding</keyword>
<keyword evidence="11 13" id="KW-0275">Fatty acid biosynthesis</keyword>
<dbReference type="Pfam" id="PF01039">
    <property type="entry name" value="Carboxyl_trans"/>
    <property type="match status" value="1"/>
</dbReference>
<feature type="binding site" evidence="13">
    <location>
        <position position="31"/>
    </location>
    <ligand>
        <name>Zn(2+)</name>
        <dbReference type="ChEBI" id="CHEBI:29105"/>
    </ligand>
</feature>
<keyword evidence="7 13" id="KW-0276">Fatty acid metabolism</keyword>
<comment type="catalytic activity">
    <reaction evidence="13">
        <text>N(6)-carboxybiotinyl-L-lysyl-[protein] + acetyl-CoA = N(6)-biotinyl-L-lysyl-[protein] + malonyl-CoA</text>
        <dbReference type="Rhea" id="RHEA:54728"/>
        <dbReference type="Rhea" id="RHEA-COMP:10505"/>
        <dbReference type="Rhea" id="RHEA-COMP:10506"/>
        <dbReference type="ChEBI" id="CHEBI:57288"/>
        <dbReference type="ChEBI" id="CHEBI:57384"/>
        <dbReference type="ChEBI" id="CHEBI:83144"/>
        <dbReference type="ChEBI" id="CHEBI:83145"/>
        <dbReference type="EC" id="2.1.3.15"/>
    </reaction>
</comment>
<keyword evidence="3 13" id="KW-0808">Transferase</keyword>
<keyword evidence="10 13" id="KW-0443">Lipid metabolism</keyword>
<dbReference type="UniPathway" id="UPA00655">
    <property type="reaction ID" value="UER00711"/>
</dbReference>
<dbReference type="PANTHER" id="PTHR42995">
    <property type="entry name" value="ACETYL-COENZYME A CARBOXYLASE CARBOXYL TRANSFERASE SUBUNIT BETA, CHLOROPLASTIC"/>
    <property type="match status" value="1"/>
</dbReference>
<comment type="subunit">
    <text evidence="13">Acetyl-CoA carboxylase is a heterohexamer composed of biotin carboxyl carrier protein (AccB), biotin carboxylase (AccC) and two subunits each of ACCase subunit alpha (AccA) and ACCase subunit beta (AccD).</text>
</comment>
<feature type="binding site" evidence="13">
    <location>
        <position position="53"/>
    </location>
    <ligand>
        <name>Zn(2+)</name>
        <dbReference type="ChEBI" id="CHEBI:29105"/>
    </ligand>
</feature>
<dbReference type="PROSITE" id="PS50980">
    <property type="entry name" value="COA_CT_NTER"/>
    <property type="match status" value="1"/>
</dbReference>
<evidence type="ECO:0000256" key="7">
    <source>
        <dbReference type="ARBA" id="ARBA00022832"/>
    </source>
</evidence>
<keyword evidence="4 13" id="KW-0479">Metal-binding</keyword>
<comment type="subcellular location">
    <subcellularLocation>
        <location evidence="1 13">Cytoplasm</location>
    </subcellularLocation>
</comment>
<keyword evidence="6 13" id="KW-0863">Zinc-finger</keyword>
<dbReference type="GO" id="GO:0006633">
    <property type="term" value="P:fatty acid biosynthetic process"/>
    <property type="evidence" value="ECO:0007669"/>
    <property type="project" value="UniProtKB-KW"/>
</dbReference>
<dbReference type="Gene3D" id="3.90.226.10">
    <property type="entry name" value="2-enoyl-CoA Hydratase, Chain A, domain 1"/>
    <property type="match status" value="1"/>
</dbReference>
<evidence type="ECO:0000256" key="2">
    <source>
        <dbReference type="ARBA" id="ARBA00022516"/>
    </source>
</evidence>
<dbReference type="InterPro" id="IPR034733">
    <property type="entry name" value="AcCoA_carboxyl_beta"/>
</dbReference>
<dbReference type="GO" id="GO:2001295">
    <property type="term" value="P:malonyl-CoA biosynthetic process"/>
    <property type="evidence" value="ECO:0007669"/>
    <property type="project" value="UniProtKB-UniRule"/>
</dbReference>
<dbReference type="InterPro" id="IPR000438">
    <property type="entry name" value="Acetyl_CoA_COase_Trfase_b_su"/>
</dbReference>
<dbReference type="GO" id="GO:0003989">
    <property type="term" value="F:acetyl-CoA carboxylase activity"/>
    <property type="evidence" value="ECO:0007669"/>
    <property type="project" value="InterPro"/>
</dbReference>
<comment type="pathway">
    <text evidence="13">Lipid metabolism; malonyl-CoA biosynthesis; malonyl-CoA from acetyl-CoA: step 1/1.</text>
</comment>
<gene>
    <name evidence="13" type="primary">accD</name>
    <name evidence="15" type="ORF">XD97_0579</name>
</gene>
<feature type="zinc finger region" description="C4-type" evidence="13">
    <location>
        <begin position="31"/>
        <end position="53"/>
    </location>
</feature>
<dbReference type="InterPro" id="IPR011762">
    <property type="entry name" value="COA_CT_N"/>
</dbReference>
<dbReference type="Pfam" id="PF17848">
    <property type="entry name" value="Zn_ribbon_ACC"/>
    <property type="match status" value="1"/>
</dbReference>
<dbReference type="SUPFAM" id="SSF52096">
    <property type="entry name" value="ClpP/crotonase"/>
    <property type="match status" value="1"/>
</dbReference>
<organism evidence="15 16">
    <name type="scientific">Pelotomaculum thermopropionicum</name>
    <dbReference type="NCBI Taxonomy" id="110500"/>
    <lineage>
        <taxon>Bacteria</taxon>
        <taxon>Bacillati</taxon>
        <taxon>Bacillota</taxon>
        <taxon>Clostridia</taxon>
        <taxon>Eubacteriales</taxon>
        <taxon>Desulfotomaculaceae</taxon>
        <taxon>Pelotomaculum</taxon>
    </lineage>
</organism>
<dbReference type="NCBIfam" id="TIGR00515">
    <property type="entry name" value="accD"/>
    <property type="match status" value="1"/>
</dbReference>
<keyword evidence="2 13" id="KW-0444">Lipid biosynthesis</keyword>
<evidence type="ECO:0000259" key="14">
    <source>
        <dbReference type="PROSITE" id="PS50980"/>
    </source>
</evidence>
<dbReference type="PANTHER" id="PTHR42995:SF5">
    <property type="entry name" value="ACETYL-COENZYME A CARBOXYLASE CARBOXYL TRANSFERASE SUBUNIT BETA, CHLOROPLASTIC"/>
    <property type="match status" value="1"/>
</dbReference>
<proteinExistence type="inferred from homology"/>
<comment type="similarity">
    <text evidence="13">Belongs to the AccD/PCCB family.</text>
</comment>
<evidence type="ECO:0000256" key="3">
    <source>
        <dbReference type="ARBA" id="ARBA00022679"/>
    </source>
</evidence>
<keyword evidence="5 13" id="KW-0547">Nucleotide-binding</keyword>
<dbReference type="GO" id="GO:0005524">
    <property type="term" value="F:ATP binding"/>
    <property type="evidence" value="ECO:0007669"/>
    <property type="project" value="UniProtKB-KW"/>
</dbReference>
<feature type="domain" description="CoA carboxyltransferase N-terminal" evidence="14">
    <location>
        <begin position="27"/>
        <end position="283"/>
    </location>
</feature>
<dbReference type="EMBL" id="LGGS01000132">
    <property type="protein sequence ID" value="KUK81737.1"/>
    <property type="molecule type" value="Genomic_DNA"/>
</dbReference>
<evidence type="ECO:0000256" key="5">
    <source>
        <dbReference type="ARBA" id="ARBA00022741"/>
    </source>
</evidence>
<dbReference type="EC" id="2.1.3.15" evidence="13"/>
<feature type="binding site" evidence="13">
    <location>
        <position position="34"/>
    </location>
    <ligand>
        <name>Zn(2+)</name>
        <dbReference type="ChEBI" id="CHEBI:29105"/>
    </ligand>
</feature>
<dbReference type="InterPro" id="IPR041010">
    <property type="entry name" value="Znf-ACC"/>
</dbReference>
<dbReference type="PATRIC" id="fig|110500.4.peg.29"/>
<dbReference type="InterPro" id="IPR029045">
    <property type="entry name" value="ClpP/crotonase-like_dom_sf"/>
</dbReference>
<feature type="binding site" evidence="13">
    <location>
        <position position="50"/>
    </location>
    <ligand>
        <name>Zn(2+)</name>
        <dbReference type="ChEBI" id="CHEBI:29105"/>
    </ligand>
</feature>
<dbReference type="Proteomes" id="UP000054705">
    <property type="component" value="Unassembled WGS sequence"/>
</dbReference>
<keyword evidence="13" id="KW-0963">Cytoplasm</keyword>
<accession>A0A101HRB8</accession>
<evidence type="ECO:0000256" key="11">
    <source>
        <dbReference type="ARBA" id="ARBA00023160"/>
    </source>
</evidence>
<dbReference type="PRINTS" id="PR01070">
    <property type="entry name" value="ACCCTRFRASEB"/>
</dbReference>
<evidence type="ECO:0000256" key="6">
    <source>
        <dbReference type="ARBA" id="ARBA00022771"/>
    </source>
</evidence>
<comment type="function">
    <text evidence="12 13">Component of the acetyl coenzyme A carboxylase (ACC) complex. Biotin carboxylase (BC) catalyzes the carboxylation of biotin on its carrier protein (BCCP) and then the CO(2) group is transferred by the transcarboxylase to acetyl-CoA to form malonyl-CoA.</text>
</comment>
<comment type="cofactor">
    <cofactor evidence="13">
        <name>Zn(2+)</name>
        <dbReference type="ChEBI" id="CHEBI:29105"/>
    </cofactor>
    <text evidence="13">Binds 1 zinc ion per subunit.</text>
</comment>
<dbReference type="GO" id="GO:0009317">
    <property type="term" value="C:acetyl-CoA carboxylase complex"/>
    <property type="evidence" value="ECO:0007669"/>
    <property type="project" value="InterPro"/>
</dbReference>
<dbReference type="GO" id="GO:0008270">
    <property type="term" value="F:zinc ion binding"/>
    <property type="evidence" value="ECO:0007669"/>
    <property type="project" value="UniProtKB-UniRule"/>
</dbReference>
<comment type="caution">
    <text evidence="15">The sequence shown here is derived from an EMBL/GenBank/DDBJ whole genome shotgun (WGS) entry which is preliminary data.</text>
</comment>
<keyword evidence="8 13" id="KW-0862">Zinc</keyword>
<evidence type="ECO:0000256" key="4">
    <source>
        <dbReference type="ARBA" id="ARBA00022723"/>
    </source>
</evidence>
<evidence type="ECO:0000313" key="15">
    <source>
        <dbReference type="EMBL" id="KUK81737.1"/>
    </source>
</evidence>
<dbReference type="AlphaFoldDB" id="A0A101HRB8"/>
<evidence type="ECO:0000256" key="12">
    <source>
        <dbReference type="ARBA" id="ARBA00025280"/>
    </source>
</evidence>
<protein>
    <recommendedName>
        <fullName evidence="13">Acetyl-coenzyme A carboxylase carboxyl transferase subunit beta</fullName>
        <shortName evidence="13">ACCase subunit beta</shortName>
        <shortName evidence="13">Acetyl-CoA carboxylase carboxyltransferase subunit beta</shortName>
        <ecNumber evidence="13">2.1.3.15</ecNumber>
    </recommendedName>
</protein>
<sequence>MVLEFFRKQKYITVQQELEGRDIPEGTWVKCDRCGEILFNKELDKNYKICRKCGFHFRLNALERIKITVDEGNFNEMDEGLLPVNPFGLPEYEKKLALAREKSGLNEAVVTGEGTIGGFPAVLVIMDPEFMMASMGSVVGEKITRAVEAAVRTAKPVIIFSASGGARMQEGIISLMQMPKTVAALARLGEAGLLYISVLTDPTTGGVSASFAALGDIIIAEPGALIGFAGPRVIEQTIRQKLPEGFQRAEFLKQHGFIDLIVHRPQLKETLALLLGLHHREEK</sequence>
<evidence type="ECO:0000256" key="13">
    <source>
        <dbReference type="HAMAP-Rule" id="MF_01395"/>
    </source>
</evidence>
<dbReference type="GO" id="GO:0016743">
    <property type="term" value="F:carboxyl- or carbamoyltransferase activity"/>
    <property type="evidence" value="ECO:0007669"/>
    <property type="project" value="UniProtKB-UniRule"/>
</dbReference>
<evidence type="ECO:0000256" key="9">
    <source>
        <dbReference type="ARBA" id="ARBA00022840"/>
    </source>
</evidence>
<evidence type="ECO:0000256" key="1">
    <source>
        <dbReference type="ARBA" id="ARBA00004496"/>
    </source>
</evidence>
<reference evidence="16" key="1">
    <citation type="journal article" date="2015" name="MBio">
        <title>Genome-Resolved Metagenomic Analysis Reveals Roles for Candidate Phyla and Other Microbial Community Members in Biogeochemical Transformations in Oil Reservoirs.</title>
        <authorList>
            <person name="Hu P."/>
            <person name="Tom L."/>
            <person name="Singh A."/>
            <person name="Thomas B.C."/>
            <person name="Baker B.J."/>
            <person name="Piceno Y.M."/>
            <person name="Andersen G.L."/>
            <person name="Banfield J.F."/>
        </authorList>
    </citation>
    <scope>NUCLEOTIDE SEQUENCE [LARGE SCALE GENOMIC DNA]</scope>
</reference>
<dbReference type="HAMAP" id="MF_01395">
    <property type="entry name" value="AcetylCoA_CT_beta"/>
    <property type="match status" value="1"/>
</dbReference>